<dbReference type="InterPro" id="IPR000387">
    <property type="entry name" value="Tyr_Pase_dom"/>
</dbReference>
<evidence type="ECO:0000313" key="3">
    <source>
        <dbReference type="EMBL" id="GAA3630673.1"/>
    </source>
</evidence>
<dbReference type="SUPFAM" id="SSF52799">
    <property type="entry name" value="(Phosphotyrosine protein) phosphatases II"/>
    <property type="match status" value="1"/>
</dbReference>
<protein>
    <submittedName>
        <fullName evidence="3">Tyrosine-protein phosphatase</fullName>
    </submittedName>
</protein>
<feature type="domain" description="Tyrosine specific protein phosphatases" evidence="2">
    <location>
        <begin position="112"/>
        <end position="157"/>
    </location>
</feature>
<evidence type="ECO:0000313" key="4">
    <source>
        <dbReference type="Proteomes" id="UP001501697"/>
    </source>
</evidence>
<dbReference type="InterPro" id="IPR029021">
    <property type="entry name" value="Prot-tyrosine_phosphatase-like"/>
</dbReference>
<dbReference type="Pfam" id="PF13350">
    <property type="entry name" value="Y_phosphatase3"/>
    <property type="match status" value="1"/>
</dbReference>
<gene>
    <name evidence="3" type="ORF">GCM10022200_11790</name>
</gene>
<dbReference type="PROSITE" id="PS00383">
    <property type="entry name" value="TYR_PHOSPHATASE_1"/>
    <property type="match status" value="1"/>
</dbReference>
<proteinExistence type="inferred from homology"/>
<dbReference type="RefSeq" id="WP_344737038.1">
    <property type="nucleotide sequence ID" value="NZ_BAAAYU010000003.1"/>
</dbReference>
<dbReference type="PANTHER" id="PTHR31126:SF1">
    <property type="entry name" value="TYROSINE SPECIFIC PROTEIN PHOSPHATASES DOMAIN-CONTAINING PROTEIN"/>
    <property type="match status" value="1"/>
</dbReference>
<evidence type="ECO:0000256" key="1">
    <source>
        <dbReference type="ARBA" id="ARBA00009580"/>
    </source>
</evidence>
<organism evidence="3 4">
    <name type="scientific">Microbacterium awajiense</name>
    <dbReference type="NCBI Taxonomy" id="415214"/>
    <lineage>
        <taxon>Bacteria</taxon>
        <taxon>Bacillati</taxon>
        <taxon>Actinomycetota</taxon>
        <taxon>Actinomycetes</taxon>
        <taxon>Micrococcales</taxon>
        <taxon>Microbacteriaceae</taxon>
        <taxon>Microbacterium</taxon>
    </lineage>
</organism>
<dbReference type="InterPro" id="IPR026893">
    <property type="entry name" value="Tyr/Ser_Pase_IphP-type"/>
</dbReference>
<dbReference type="Gene3D" id="3.90.190.10">
    <property type="entry name" value="Protein tyrosine phosphatase superfamily"/>
    <property type="match status" value="1"/>
</dbReference>
<reference evidence="4" key="1">
    <citation type="journal article" date="2019" name="Int. J. Syst. Evol. Microbiol.">
        <title>The Global Catalogue of Microorganisms (GCM) 10K type strain sequencing project: providing services to taxonomists for standard genome sequencing and annotation.</title>
        <authorList>
            <consortium name="The Broad Institute Genomics Platform"/>
            <consortium name="The Broad Institute Genome Sequencing Center for Infectious Disease"/>
            <person name="Wu L."/>
            <person name="Ma J."/>
        </authorList>
    </citation>
    <scope>NUCLEOTIDE SEQUENCE [LARGE SCALE GENOMIC DNA]</scope>
    <source>
        <strain evidence="4">JCM 16544</strain>
    </source>
</reference>
<accession>A0ABP7AEB5</accession>
<name>A0ABP7AEB5_9MICO</name>
<dbReference type="Proteomes" id="UP001501697">
    <property type="component" value="Unassembled WGS sequence"/>
</dbReference>
<comment type="similarity">
    <text evidence="1">Belongs to the protein-tyrosine phosphatase family.</text>
</comment>
<dbReference type="EMBL" id="BAAAYU010000003">
    <property type="protein sequence ID" value="GAA3630673.1"/>
    <property type="molecule type" value="Genomic_DNA"/>
</dbReference>
<sequence>MTAADPTVSGAVNLRDVGGLPAAGGFTRGGVLYRSGSLAQLDATGVAQLERLGLQRIIDLRADDEVAHAPTPGPLASAVQRVPLFLGSVASFFEQDVSLDEMYRMLVDGSAERVVDVVRGIAGSQPVLVHCTVGKDRTGVTVAIALAAAGVDEEAVVADYARTESLLPEWRNRRVVERLASMHPGARHLEDLATRSPAPVMRSLLADVRNRYGSAASYLRDHGLEADELVALRASLIR</sequence>
<dbReference type="PROSITE" id="PS50056">
    <property type="entry name" value="TYR_PHOSPHATASE_2"/>
    <property type="match status" value="1"/>
</dbReference>
<dbReference type="InterPro" id="IPR016130">
    <property type="entry name" value="Tyr_Pase_AS"/>
</dbReference>
<comment type="caution">
    <text evidence="3">The sequence shown here is derived from an EMBL/GenBank/DDBJ whole genome shotgun (WGS) entry which is preliminary data.</text>
</comment>
<keyword evidence="4" id="KW-1185">Reference proteome</keyword>
<evidence type="ECO:0000259" key="2">
    <source>
        <dbReference type="PROSITE" id="PS50056"/>
    </source>
</evidence>
<dbReference type="PANTHER" id="PTHR31126">
    <property type="entry name" value="TYROSINE-PROTEIN PHOSPHATASE"/>
    <property type="match status" value="1"/>
</dbReference>